<sequence length="94" mass="9495">MSPVAARLAGPALLLLAATVVSGGCGYLVGALVPLRTGVGVYAAFAALWSVLFFLVSAIGGLQQELSRATTPASGLVVPRAAGRGRSRWSPRSS</sequence>
<evidence type="ECO:0000256" key="2">
    <source>
        <dbReference type="SAM" id="Phobius"/>
    </source>
</evidence>
<evidence type="ECO:0008006" key="5">
    <source>
        <dbReference type="Google" id="ProtNLM"/>
    </source>
</evidence>
<name>A0ABQ6K0W1_9MICO</name>
<keyword evidence="2" id="KW-1133">Transmembrane helix</keyword>
<evidence type="ECO:0000256" key="1">
    <source>
        <dbReference type="SAM" id="MobiDB-lite"/>
    </source>
</evidence>
<evidence type="ECO:0000313" key="3">
    <source>
        <dbReference type="EMBL" id="GMA94241.1"/>
    </source>
</evidence>
<dbReference type="Proteomes" id="UP001157034">
    <property type="component" value="Unassembled WGS sequence"/>
</dbReference>
<dbReference type="EMBL" id="BSVB01000001">
    <property type="protein sequence ID" value="GMA94241.1"/>
    <property type="molecule type" value="Genomic_DNA"/>
</dbReference>
<evidence type="ECO:0000313" key="4">
    <source>
        <dbReference type="Proteomes" id="UP001157034"/>
    </source>
</evidence>
<accession>A0ABQ6K0W1</accession>
<feature type="compositionally biased region" description="Basic residues" evidence="1">
    <location>
        <begin position="83"/>
        <end position="94"/>
    </location>
</feature>
<feature type="region of interest" description="Disordered" evidence="1">
    <location>
        <begin position="69"/>
        <end position="94"/>
    </location>
</feature>
<feature type="transmembrane region" description="Helical" evidence="2">
    <location>
        <begin position="39"/>
        <end position="62"/>
    </location>
</feature>
<protein>
    <recommendedName>
        <fullName evidence="5">Integral membrane protein</fullName>
    </recommendedName>
</protein>
<comment type="caution">
    <text evidence="3">The sequence shown here is derived from an EMBL/GenBank/DDBJ whole genome shotgun (WGS) entry which is preliminary data.</text>
</comment>
<proteinExistence type="predicted"/>
<dbReference type="RefSeq" id="WP_284253224.1">
    <property type="nucleotide sequence ID" value="NZ_BSVB01000001.1"/>
</dbReference>
<keyword evidence="2" id="KW-0472">Membrane</keyword>
<keyword evidence="2" id="KW-0812">Transmembrane</keyword>
<gene>
    <name evidence="3" type="ORF">GCM10025881_10650</name>
</gene>
<organism evidence="3 4">
    <name type="scientific">Pseudolysinimonas kribbensis</name>
    <dbReference type="NCBI Taxonomy" id="433641"/>
    <lineage>
        <taxon>Bacteria</taxon>
        <taxon>Bacillati</taxon>
        <taxon>Actinomycetota</taxon>
        <taxon>Actinomycetes</taxon>
        <taxon>Micrococcales</taxon>
        <taxon>Microbacteriaceae</taxon>
        <taxon>Pseudolysinimonas</taxon>
    </lineage>
</organism>
<keyword evidence="4" id="KW-1185">Reference proteome</keyword>
<dbReference type="PROSITE" id="PS51257">
    <property type="entry name" value="PROKAR_LIPOPROTEIN"/>
    <property type="match status" value="1"/>
</dbReference>
<reference evidence="4" key="1">
    <citation type="journal article" date="2019" name="Int. J. Syst. Evol. Microbiol.">
        <title>The Global Catalogue of Microorganisms (GCM) 10K type strain sequencing project: providing services to taxonomists for standard genome sequencing and annotation.</title>
        <authorList>
            <consortium name="The Broad Institute Genomics Platform"/>
            <consortium name="The Broad Institute Genome Sequencing Center for Infectious Disease"/>
            <person name="Wu L."/>
            <person name="Ma J."/>
        </authorList>
    </citation>
    <scope>NUCLEOTIDE SEQUENCE [LARGE SCALE GENOMIC DNA]</scope>
    <source>
        <strain evidence="4">NBRC 108894</strain>
    </source>
</reference>